<name>A0A811NXZ6_9POAL</name>
<keyword evidence="2" id="KW-1133">Transmembrane helix</keyword>
<feature type="transmembrane region" description="Helical" evidence="2">
    <location>
        <begin position="876"/>
        <end position="896"/>
    </location>
</feature>
<evidence type="ECO:0000259" key="4">
    <source>
        <dbReference type="Pfam" id="PF26010"/>
    </source>
</evidence>
<feature type="transmembrane region" description="Helical" evidence="2">
    <location>
        <begin position="1339"/>
        <end position="1362"/>
    </location>
</feature>
<dbReference type="SMART" id="SM01411">
    <property type="entry name" value="Ephrin_rec_like"/>
    <property type="match status" value="1"/>
</dbReference>
<protein>
    <recommendedName>
        <fullName evidence="4">DUF8003 domain-containing protein</fullName>
    </recommendedName>
</protein>
<feature type="compositionally biased region" description="Pro residues" evidence="1">
    <location>
        <begin position="53"/>
        <end position="64"/>
    </location>
</feature>
<dbReference type="InterPro" id="IPR058316">
    <property type="entry name" value="DUF8003"/>
</dbReference>
<feature type="region of interest" description="Disordered" evidence="1">
    <location>
        <begin position="162"/>
        <end position="184"/>
    </location>
</feature>
<feature type="domain" description="DUF8003" evidence="4">
    <location>
        <begin position="788"/>
        <end position="862"/>
    </location>
</feature>
<dbReference type="EMBL" id="CAJGYO010000005">
    <property type="protein sequence ID" value="CAD6233121.1"/>
    <property type="molecule type" value="Genomic_DNA"/>
</dbReference>
<evidence type="ECO:0000256" key="2">
    <source>
        <dbReference type="SAM" id="Phobius"/>
    </source>
</evidence>
<dbReference type="Proteomes" id="UP000604825">
    <property type="component" value="Unassembled WGS sequence"/>
</dbReference>
<feature type="transmembrane region" description="Helical" evidence="2">
    <location>
        <begin position="1272"/>
        <end position="1297"/>
    </location>
</feature>
<feature type="transmembrane region" description="Helical" evidence="2">
    <location>
        <begin position="1303"/>
        <end position="1327"/>
    </location>
</feature>
<comment type="caution">
    <text evidence="5">The sequence shown here is derived from an EMBL/GenBank/DDBJ whole genome shotgun (WGS) entry which is preliminary data.</text>
</comment>
<sequence length="1427" mass="152314">MACHLCTLLNLRLLLLLGAALGNAGLGRGGGAEASDRAESDPYSILMWHDYSPPSPPLPPPDPASPTATCEGDLHGKGDFLTRCEVSEEVELGGDVHITGNGSLVLLSGASLTCEKHGCVISANLSGEVRLNRGVRVRAGRVTLVATNITVADTVVVNTTALAGDPPDRTSGVPTGTHGDGGGHGGRGASCFVKEGQTQEDSWGGDAYAWSDLEHPWSYGSKGGSTSVEKDYGGAGGGIVWLFAEELVMNGTVLADGGDSNEKGGGGSGGSIFIKAASMHGGGKISASGGDGLAGGGGGRVSINVFSRHDDTQIFVHGGRSSGCPDNAGAAGTLYEAVPKSLIVSNNNLSTQTDTLLLEFPNQPLWTNVFVRNRAKVAVPLLWSRVQVEGQLSLLSGAILTFGLTRYPYSEFELMAEELLMSDSTIKVFGALRMSVKMLLMWNSRMEIDGGGDSIVATSLLDASNLIVLKESSVIHSNANLGVRGQGLLNLSGDGDTIEAQILILSLFYSIQVGPGSVLRGPLVNRSSDDVAPKLNCEADSCPVEIIHPPEDCNLNSSLSFTLQVCRVEDIDVWGLVQGTVIHFNRARSVTVHTSGTISASGLGCRTGVGQGKMLNSSICGGGGHGGKGGDGFYKGAEGGAIYDNADLPCELGSGSGNDSTELSTAGGGIIVMGSWEYSLPTLALYGSVESNGGSYANGSVGGPGGGSGGTILLFVHTLSLAESSVLSSVGGFGSAGSGGGGGGRIHFHWSNIPTGDEYVPVAAVKGSILTSGGVSKGLGYSGGNGTVTGKACPKGLYGTFCKECPTGTYKNVTGSSKSLCFPCPSGELPRRAIYINVRGGAAETPCLYRCMSDRYRMPHCYTALEELIYTFGGPWLFGLLLSGLLILLALVLSVARMKFVGTDELPGPAPTQQGSQIDHSFPFLESLNEVIETNRAEESHGHVHRMYFMGPNTFSEPWHLSHSLPEQITEIVYEDAFNRFVDEINTLAAYQWWEGSIYSILCILAYPLAWPWQQWRRRKKLQRLREFVRSEYDHSCLRSCRSRALYEGLKVTATPDLMLGYLDFFLGGDEKRPDLPPRLRQRFPMSLIFGGDGSYMAPFSLNSDSVLTSLMSQAVPSWIWHRLVAGLNAQLRLVRCGNLKVTFLPVIDWLETHANPSLAENGIRVDLAWFQATALGYCQLGLLVYAVEGEAAVIEPDGSPRVKTEQRTPTQNMLADTQLSQSRIKDALTRKRITGGVLDSNSLRTLKDRRDLFYPFSLILHNSKPVGHQDLVGLVISILLLADFSLVLLTFLQLYSYSMVDVLLVLFILPLGILSPFPAGINALFSHGPRRSAGLARVYALWNITSLVNVVVAFICGFVHYKSSTKTHPSVQPWNLGTDESGWWLFPAGLMLLKCIQARLVDWHVANLEIQDRAVYSNDPNIFWQS</sequence>
<feature type="signal peptide" evidence="3">
    <location>
        <begin position="1"/>
        <end position="22"/>
    </location>
</feature>
<keyword evidence="2" id="KW-0472">Membrane</keyword>
<feature type="chain" id="PRO_5032895453" description="DUF8003 domain-containing protein" evidence="3">
    <location>
        <begin position="23"/>
        <end position="1427"/>
    </location>
</feature>
<evidence type="ECO:0000256" key="1">
    <source>
        <dbReference type="SAM" id="MobiDB-lite"/>
    </source>
</evidence>
<dbReference type="PANTHER" id="PTHR31513:SF1">
    <property type="entry name" value="EPHRIN TYPE-B RECEPTOR"/>
    <property type="match status" value="1"/>
</dbReference>
<feature type="region of interest" description="Disordered" evidence="1">
    <location>
        <begin position="49"/>
        <end position="69"/>
    </location>
</feature>
<evidence type="ECO:0000256" key="3">
    <source>
        <dbReference type="SAM" id="SignalP"/>
    </source>
</evidence>
<proteinExistence type="predicted"/>
<keyword evidence="3" id="KW-0732">Signal</keyword>
<keyword evidence="6" id="KW-1185">Reference proteome</keyword>
<keyword evidence="2" id="KW-0812">Transmembrane</keyword>
<gene>
    <name evidence="5" type="ORF">NCGR_LOCUS22603</name>
</gene>
<evidence type="ECO:0000313" key="5">
    <source>
        <dbReference type="EMBL" id="CAD6233121.1"/>
    </source>
</evidence>
<dbReference type="Pfam" id="PF26010">
    <property type="entry name" value="DUF8003"/>
    <property type="match status" value="1"/>
</dbReference>
<organism evidence="5 6">
    <name type="scientific">Miscanthus lutarioriparius</name>
    <dbReference type="NCBI Taxonomy" id="422564"/>
    <lineage>
        <taxon>Eukaryota</taxon>
        <taxon>Viridiplantae</taxon>
        <taxon>Streptophyta</taxon>
        <taxon>Embryophyta</taxon>
        <taxon>Tracheophyta</taxon>
        <taxon>Spermatophyta</taxon>
        <taxon>Magnoliopsida</taxon>
        <taxon>Liliopsida</taxon>
        <taxon>Poales</taxon>
        <taxon>Poaceae</taxon>
        <taxon>PACMAD clade</taxon>
        <taxon>Panicoideae</taxon>
        <taxon>Andropogonodae</taxon>
        <taxon>Andropogoneae</taxon>
        <taxon>Saccharinae</taxon>
        <taxon>Miscanthus</taxon>
    </lineage>
</organism>
<evidence type="ECO:0000313" key="6">
    <source>
        <dbReference type="Proteomes" id="UP000604825"/>
    </source>
</evidence>
<dbReference type="OrthoDB" id="122018at2759"/>
<reference evidence="5" key="1">
    <citation type="submission" date="2020-10" db="EMBL/GenBank/DDBJ databases">
        <authorList>
            <person name="Han B."/>
            <person name="Lu T."/>
            <person name="Zhao Q."/>
            <person name="Huang X."/>
            <person name="Zhao Y."/>
        </authorList>
    </citation>
    <scope>NUCLEOTIDE SEQUENCE</scope>
</reference>
<dbReference type="PANTHER" id="PTHR31513">
    <property type="entry name" value="EPHRIN TYPE-B RECEPTOR"/>
    <property type="match status" value="1"/>
</dbReference>
<accession>A0A811NXZ6</accession>